<keyword evidence="3" id="KW-1185">Reference proteome</keyword>
<reference evidence="1" key="3">
    <citation type="submission" date="2021-01" db="EMBL/GenBank/DDBJ databases">
        <authorList>
            <consortium name="Genoscope - CEA"/>
            <person name="William W."/>
        </authorList>
    </citation>
    <scope>NUCLEOTIDE SEQUENCE</scope>
</reference>
<evidence type="ECO:0000313" key="3">
    <source>
        <dbReference type="Proteomes" id="UP000028999"/>
    </source>
</evidence>
<proteinExistence type="predicted"/>
<dbReference type="EMBL" id="HG994359">
    <property type="protein sequence ID" value="CAF2102281.1"/>
    <property type="molecule type" value="Genomic_DNA"/>
</dbReference>
<dbReference type="AlphaFoldDB" id="A0A078F5E9"/>
<evidence type="ECO:0000313" key="1">
    <source>
        <dbReference type="EMBL" id="CAF2102281.1"/>
    </source>
</evidence>
<gene>
    <name evidence="2" type="primary">BnaA05g28320D</name>
    <name evidence="1" type="ORF">DARMORV10_A05P38640.1</name>
    <name evidence="2" type="ORF">GSBRNA2T00000387001</name>
</gene>
<dbReference type="EMBL" id="LK031986">
    <property type="protein sequence ID" value="CDY08596.1"/>
    <property type="molecule type" value="Genomic_DNA"/>
</dbReference>
<evidence type="ECO:0000313" key="2">
    <source>
        <dbReference type="EMBL" id="CDY08596.1"/>
    </source>
</evidence>
<protein>
    <submittedName>
        <fullName evidence="1">(rape) hypothetical protein</fullName>
    </submittedName>
    <submittedName>
        <fullName evidence="2">BnaA05g28320D protein</fullName>
    </submittedName>
</protein>
<dbReference type="Proteomes" id="UP001295469">
    <property type="component" value="Chromosome A05"/>
</dbReference>
<reference evidence="2 3" key="1">
    <citation type="journal article" date="2014" name="Science">
        <title>Plant genetics. Early allopolyploid evolution in the post-Neolithic Brassica napus oilseed genome.</title>
        <authorList>
            <person name="Chalhoub B."/>
            <person name="Denoeud F."/>
            <person name="Liu S."/>
            <person name="Parkin I.A."/>
            <person name="Tang H."/>
            <person name="Wang X."/>
            <person name="Chiquet J."/>
            <person name="Belcram H."/>
            <person name="Tong C."/>
            <person name="Samans B."/>
            <person name="Correa M."/>
            <person name="Da Silva C."/>
            <person name="Just J."/>
            <person name="Falentin C."/>
            <person name="Koh C.S."/>
            <person name="Le Clainche I."/>
            <person name="Bernard M."/>
            <person name="Bento P."/>
            <person name="Noel B."/>
            <person name="Labadie K."/>
            <person name="Alberti A."/>
            <person name="Charles M."/>
            <person name="Arnaud D."/>
            <person name="Guo H."/>
            <person name="Daviaud C."/>
            <person name="Alamery S."/>
            <person name="Jabbari K."/>
            <person name="Zhao M."/>
            <person name="Edger P.P."/>
            <person name="Chelaifa H."/>
            <person name="Tack D."/>
            <person name="Lassalle G."/>
            <person name="Mestiri I."/>
            <person name="Schnel N."/>
            <person name="Le Paslier M.C."/>
            <person name="Fan G."/>
            <person name="Renault V."/>
            <person name="Bayer P.E."/>
            <person name="Golicz A.A."/>
            <person name="Manoli S."/>
            <person name="Lee T.H."/>
            <person name="Thi V.H."/>
            <person name="Chalabi S."/>
            <person name="Hu Q."/>
            <person name="Fan C."/>
            <person name="Tollenaere R."/>
            <person name="Lu Y."/>
            <person name="Battail C."/>
            <person name="Shen J."/>
            <person name="Sidebottom C.H."/>
            <person name="Wang X."/>
            <person name="Canaguier A."/>
            <person name="Chauveau A."/>
            <person name="Berard A."/>
            <person name="Deniot G."/>
            <person name="Guan M."/>
            <person name="Liu Z."/>
            <person name="Sun F."/>
            <person name="Lim Y.P."/>
            <person name="Lyons E."/>
            <person name="Town C.D."/>
            <person name="Bancroft I."/>
            <person name="Wang X."/>
            <person name="Meng J."/>
            <person name="Ma J."/>
            <person name="Pires J.C."/>
            <person name="King G.J."/>
            <person name="Brunel D."/>
            <person name="Delourme R."/>
            <person name="Renard M."/>
            <person name="Aury J.M."/>
            <person name="Adams K.L."/>
            <person name="Batley J."/>
            <person name="Snowdon R.J."/>
            <person name="Tost J."/>
            <person name="Edwards D."/>
            <person name="Zhou Y."/>
            <person name="Hua W."/>
            <person name="Sharpe A.G."/>
            <person name="Paterson A.H."/>
            <person name="Guan C."/>
            <person name="Wincker P."/>
        </authorList>
    </citation>
    <scope>NUCLEOTIDE SEQUENCE [LARGE SCALE GENOMIC DNA]</scope>
    <source>
        <strain evidence="3">cv. Darmor-bzh</strain>
    </source>
</reference>
<name>A0A078F5E9_BRANA</name>
<organism evidence="2 3">
    <name type="scientific">Brassica napus</name>
    <name type="common">Rape</name>
    <dbReference type="NCBI Taxonomy" id="3708"/>
    <lineage>
        <taxon>Eukaryota</taxon>
        <taxon>Viridiplantae</taxon>
        <taxon>Streptophyta</taxon>
        <taxon>Embryophyta</taxon>
        <taxon>Tracheophyta</taxon>
        <taxon>Spermatophyta</taxon>
        <taxon>Magnoliopsida</taxon>
        <taxon>eudicotyledons</taxon>
        <taxon>Gunneridae</taxon>
        <taxon>Pentapetalae</taxon>
        <taxon>rosids</taxon>
        <taxon>malvids</taxon>
        <taxon>Brassicales</taxon>
        <taxon>Brassicaceae</taxon>
        <taxon>Brassiceae</taxon>
        <taxon>Brassica</taxon>
    </lineage>
</organism>
<reference evidence="2" key="2">
    <citation type="submission" date="2014-06" db="EMBL/GenBank/DDBJ databases">
        <authorList>
            <person name="Genoscope - CEA"/>
        </authorList>
    </citation>
    <scope>NUCLEOTIDE SEQUENCE</scope>
</reference>
<dbReference type="Gramene" id="CDY08596">
    <property type="protein sequence ID" value="CDY08596"/>
    <property type="gene ID" value="GSBRNA2T00000387001"/>
</dbReference>
<dbReference type="Proteomes" id="UP000028999">
    <property type="component" value="Unassembled WGS sequence"/>
</dbReference>
<accession>A0A078F5E9</accession>
<sequence length="42" mass="4720">MLQFTFFTVLKRATTNETNANAVLVPSASHLKTCGLWSQQQH</sequence>
<dbReference type="PaxDb" id="3708-A0A078F5E9"/>